<gene>
    <name evidence="2" type="ORF">ACFSL4_17810</name>
</gene>
<feature type="region of interest" description="Disordered" evidence="1">
    <location>
        <begin position="90"/>
        <end position="123"/>
    </location>
</feature>
<feature type="region of interest" description="Disordered" evidence="1">
    <location>
        <begin position="1"/>
        <end position="20"/>
    </location>
</feature>
<dbReference type="EMBL" id="JBHUDX010000048">
    <property type="protein sequence ID" value="MFD1660001.1"/>
    <property type="molecule type" value="Genomic_DNA"/>
</dbReference>
<name>A0ABW4ISQ9_9ACTN</name>
<organism evidence="2 3">
    <name type="scientific">Streptomyces caeni</name>
    <dbReference type="NCBI Taxonomy" id="2307231"/>
    <lineage>
        <taxon>Bacteria</taxon>
        <taxon>Bacillati</taxon>
        <taxon>Actinomycetota</taxon>
        <taxon>Actinomycetes</taxon>
        <taxon>Kitasatosporales</taxon>
        <taxon>Streptomycetaceae</taxon>
        <taxon>Streptomyces</taxon>
    </lineage>
</organism>
<reference evidence="3" key="1">
    <citation type="journal article" date="2019" name="Int. J. Syst. Evol. Microbiol.">
        <title>The Global Catalogue of Microorganisms (GCM) 10K type strain sequencing project: providing services to taxonomists for standard genome sequencing and annotation.</title>
        <authorList>
            <consortium name="The Broad Institute Genomics Platform"/>
            <consortium name="The Broad Institute Genome Sequencing Center for Infectious Disease"/>
            <person name="Wu L."/>
            <person name="Ma J."/>
        </authorList>
    </citation>
    <scope>NUCLEOTIDE SEQUENCE [LARGE SCALE GENOMIC DNA]</scope>
    <source>
        <strain evidence="3">CGMCC 1.12470</strain>
    </source>
</reference>
<dbReference type="RefSeq" id="WP_381083682.1">
    <property type="nucleotide sequence ID" value="NZ_JBHUDX010000048.1"/>
</dbReference>
<evidence type="ECO:0000313" key="2">
    <source>
        <dbReference type="EMBL" id="MFD1660001.1"/>
    </source>
</evidence>
<dbReference type="Proteomes" id="UP001597261">
    <property type="component" value="Unassembled WGS sequence"/>
</dbReference>
<evidence type="ECO:0000313" key="3">
    <source>
        <dbReference type="Proteomes" id="UP001597261"/>
    </source>
</evidence>
<sequence>MPDTPTRKPNYPGREQLDAANARFRRAVSRLHREAGRHDPKLMPAVERIVLEAAETLGRLAQDAEAAENTSARHQAVLKAQEDKIRAQLRPAARRGDQRAVSILSRLDQRAARRPGPAPDDAA</sequence>
<accession>A0ABW4ISQ9</accession>
<evidence type="ECO:0000256" key="1">
    <source>
        <dbReference type="SAM" id="MobiDB-lite"/>
    </source>
</evidence>
<comment type="caution">
    <text evidence="2">The sequence shown here is derived from an EMBL/GenBank/DDBJ whole genome shotgun (WGS) entry which is preliminary data.</text>
</comment>
<keyword evidence="3" id="KW-1185">Reference proteome</keyword>
<proteinExistence type="predicted"/>
<protein>
    <submittedName>
        <fullName evidence="2">Uncharacterized protein</fullName>
    </submittedName>
</protein>